<dbReference type="Proteomes" id="UP000078290">
    <property type="component" value="Unassembled WGS sequence"/>
</dbReference>
<dbReference type="EMBL" id="LXMA01000038">
    <property type="protein sequence ID" value="OAT71904.1"/>
    <property type="molecule type" value="Genomic_DNA"/>
</dbReference>
<evidence type="ECO:0000256" key="1">
    <source>
        <dbReference type="SAM" id="MobiDB-lite"/>
    </source>
</evidence>
<feature type="compositionally biased region" description="Polar residues" evidence="1">
    <location>
        <begin position="140"/>
        <end position="153"/>
    </location>
</feature>
<feature type="region of interest" description="Disordered" evidence="1">
    <location>
        <begin position="124"/>
        <end position="173"/>
    </location>
</feature>
<evidence type="ECO:0000313" key="2">
    <source>
        <dbReference type="EMBL" id="OAT71904.1"/>
    </source>
</evidence>
<name>A0A1B7KP86_PARTM</name>
<feature type="region of interest" description="Disordered" evidence="1">
    <location>
        <begin position="195"/>
        <end position="218"/>
    </location>
</feature>
<evidence type="ECO:0008006" key="4">
    <source>
        <dbReference type="Google" id="ProtNLM"/>
    </source>
</evidence>
<accession>A0A1B7KP86</accession>
<evidence type="ECO:0000313" key="3">
    <source>
        <dbReference type="Proteomes" id="UP000078290"/>
    </source>
</evidence>
<dbReference type="AlphaFoldDB" id="A0A1B7KP86"/>
<dbReference type="RefSeq" id="WP_064552409.1">
    <property type="nucleotide sequence ID" value="NZ_LXMA01000038.1"/>
</dbReference>
<feature type="compositionally biased region" description="Basic and acidic residues" evidence="1">
    <location>
        <begin position="155"/>
        <end position="173"/>
    </location>
</feature>
<reference evidence="3" key="1">
    <citation type="submission" date="2016-05" db="EMBL/GenBank/DDBJ databases">
        <authorList>
            <person name="Wang W."/>
            <person name="Zhu L."/>
        </authorList>
    </citation>
    <scope>NUCLEOTIDE SEQUENCE [LARGE SCALE GENOMIC DNA]</scope>
    <source>
        <strain evidence="3">W-2</strain>
    </source>
</reference>
<organism evidence="2 3">
    <name type="scientific">Parageobacillus thermoglucosidasius</name>
    <name type="common">Geobacillus thermoglucosidasius</name>
    <dbReference type="NCBI Taxonomy" id="1426"/>
    <lineage>
        <taxon>Bacteria</taxon>
        <taxon>Bacillati</taxon>
        <taxon>Bacillota</taxon>
        <taxon>Bacilli</taxon>
        <taxon>Bacillales</taxon>
        <taxon>Anoxybacillaceae</taxon>
        <taxon>Parageobacillus</taxon>
    </lineage>
</organism>
<proteinExistence type="predicted"/>
<sequence length="346" mass="39472">MHGYIKDYRKELDSAIWMMPPLYHRIWQYLKYKVNHQENKIPMKDGTFLTIKPGQHLTSVREIAKNVGWYEGVKWKEPNPKTVSTILDWLEKQSMIKIDRGKGNRQYTLITLINWDLYQLNDGEGNTSETPEHDKKHHQGNSLETPKNQSYQVLDNEKTNEGNSKVTDREHLADINNNDKECIKNDIYAAAYNTRGSEESDGVPTTGPLSGDSASAGEISHTSEQAVKILLDRFIQLRGYGTSFSPLDENAAREILSAGVPLENALVWLKERFDTYKPKHTRDRINSLSYCVGYILDKHYESIEKAKEGNHGAKIHQYRPGNGRSAKQNVESITGGRVGRIRTKKA</sequence>
<protein>
    <recommendedName>
        <fullName evidence="4">DNA replication protein DnaD</fullName>
    </recommendedName>
</protein>
<gene>
    <name evidence="2" type="ORF">A7K69_10870</name>
</gene>
<comment type="caution">
    <text evidence="2">The sequence shown here is derived from an EMBL/GenBank/DDBJ whole genome shotgun (WGS) entry which is preliminary data.</text>
</comment>